<name>A0AA36CME1_9BILA</name>
<dbReference type="GO" id="GO:0006532">
    <property type="term" value="P:aspartate biosynthetic process"/>
    <property type="evidence" value="ECO:0007669"/>
    <property type="project" value="TreeGrafter"/>
</dbReference>
<evidence type="ECO:0000256" key="5">
    <source>
        <dbReference type="ARBA" id="ARBA00022679"/>
    </source>
</evidence>
<dbReference type="Pfam" id="PF00155">
    <property type="entry name" value="Aminotran_1_2"/>
    <property type="match status" value="1"/>
</dbReference>
<evidence type="ECO:0000256" key="1">
    <source>
        <dbReference type="ARBA" id="ARBA00001933"/>
    </source>
</evidence>
<evidence type="ECO:0000256" key="4">
    <source>
        <dbReference type="ARBA" id="ARBA00022576"/>
    </source>
</evidence>
<dbReference type="EC" id="2.6.1.1" evidence="3"/>
<sequence>MPTREAMKLVLGTDCPAIKEEKVNHITKQIGMFSYTGLTAGQLNHLIEKHKVFILKDGRINLCGLNTTNVEGVAKAFDETVRNVKNQI</sequence>
<dbReference type="InterPro" id="IPR015424">
    <property type="entry name" value="PyrdxlP-dep_Trfase"/>
</dbReference>
<dbReference type="GO" id="GO:0005829">
    <property type="term" value="C:cytosol"/>
    <property type="evidence" value="ECO:0007669"/>
    <property type="project" value="TreeGrafter"/>
</dbReference>
<feature type="domain" description="Aminotransferase class I/classII large" evidence="7">
    <location>
        <begin position="18"/>
        <end position="76"/>
    </location>
</feature>
<reference evidence="8" key="1">
    <citation type="submission" date="2023-06" db="EMBL/GenBank/DDBJ databases">
        <authorList>
            <person name="Delattre M."/>
        </authorList>
    </citation>
    <scope>NUCLEOTIDE SEQUENCE</scope>
    <source>
        <strain evidence="8">AF72</strain>
    </source>
</reference>
<dbReference type="PANTHER" id="PTHR11879">
    <property type="entry name" value="ASPARTATE AMINOTRANSFERASE"/>
    <property type="match status" value="1"/>
</dbReference>
<dbReference type="SUPFAM" id="SSF53383">
    <property type="entry name" value="PLP-dependent transferases"/>
    <property type="match status" value="1"/>
</dbReference>
<keyword evidence="5" id="KW-0808">Transferase</keyword>
<accession>A0AA36CME1</accession>
<evidence type="ECO:0000313" key="8">
    <source>
        <dbReference type="EMBL" id="CAJ0570871.1"/>
    </source>
</evidence>
<gene>
    <name evidence="8" type="ORF">MSPICULIGERA_LOCUS9304</name>
</gene>
<comment type="caution">
    <text evidence="8">The sequence shown here is derived from an EMBL/GenBank/DDBJ whole genome shotgun (WGS) entry which is preliminary data.</text>
</comment>
<dbReference type="EMBL" id="CATQJA010002495">
    <property type="protein sequence ID" value="CAJ0570871.1"/>
    <property type="molecule type" value="Genomic_DNA"/>
</dbReference>
<keyword evidence="4" id="KW-0032">Aminotransferase</keyword>
<dbReference type="InterPro" id="IPR015422">
    <property type="entry name" value="PyrdxlP-dep_Trfase_small"/>
</dbReference>
<dbReference type="InterPro" id="IPR004839">
    <property type="entry name" value="Aminotransferase_I/II_large"/>
</dbReference>
<comment type="subunit">
    <text evidence="2">Homodimer.</text>
</comment>
<comment type="cofactor">
    <cofactor evidence="1">
        <name>pyridoxal 5'-phosphate</name>
        <dbReference type="ChEBI" id="CHEBI:597326"/>
    </cofactor>
</comment>
<dbReference type="Gene3D" id="3.90.1150.10">
    <property type="entry name" value="Aspartate Aminotransferase, domain 1"/>
    <property type="match status" value="1"/>
</dbReference>
<evidence type="ECO:0000256" key="6">
    <source>
        <dbReference type="ARBA" id="ARBA00022898"/>
    </source>
</evidence>
<proteinExistence type="predicted"/>
<keyword evidence="6" id="KW-0663">Pyridoxal phosphate</keyword>
<protein>
    <recommendedName>
        <fullName evidence="3">aspartate transaminase</fullName>
        <ecNumber evidence="3">2.6.1.1</ecNumber>
    </recommendedName>
</protein>
<keyword evidence="9" id="KW-1185">Reference proteome</keyword>
<evidence type="ECO:0000313" key="9">
    <source>
        <dbReference type="Proteomes" id="UP001177023"/>
    </source>
</evidence>
<dbReference type="AlphaFoldDB" id="A0AA36CME1"/>
<dbReference type="PANTHER" id="PTHR11879:SF55">
    <property type="entry name" value="GLUTAMATE OXALOACETATE TRANSAMINASE 1, ISOFORM B"/>
    <property type="match status" value="1"/>
</dbReference>
<evidence type="ECO:0000256" key="3">
    <source>
        <dbReference type="ARBA" id="ARBA00012753"/>
    </source>
</evidence>
<organism evidence="8 9">
    <name type="scientific">Mesorhabditis spiculigera</name>
    <dbReference type="NCBI Taxonomy" id="96644"/>
    <lineage>
        <taxon>Eukaryota</taxon>
        <taxon>Metazoa</taxon>
        <taxon>Ecdysozoa</taxon>
        <taxon>Nematoda</taxon>
        <taxon>Chromadorea</taxon>
        <taxon>Rhabditida</taxon>
        <taxon>Rhabditina</taxon>
        <taxon>Rhabditomorpha</taxon>
        <taxon>Rhabditoidea</taxon>
        <taxon>Rhabditidae</taxon>
        <taxon>Mesorhabditinae</taxon>
        <taxon>Mesorhabditis</taxon>
    </lineage>
</organism>
<dbReference type="GO" id="GO:0030170">
    <property type="term" value="F:pyridoxal phosphate binding"/>
    <property type="evidence" value="ECO:0007669"/>
    <property type="project" value="InterPro"/>
</dbReference>
<evidence type="ECO:0000259" key="7">
    <source>
        <dbReference type="Pfam" id="PF00155"/>
    </source>
</evidence>
<evidence type="ECO:0000256" key="2">
    <source>
        <dbReference type="ARBA" id="ARBA00011738"/>
    </source>
</evidence>
<dbReference type="Proteomes" id="UP001177023">
    <property type="component" value="Unassembled WGS sequence"/>
</dbReference>
<feature type="non-terminal residue" evidence="8">
    <location>
        <position position="88"/>
    </location>
</feature>
<dbReference type="GO" id="GO:0004069">
    <property type="term" value="F:L-aspartate:2-oxoglutarate aminotransferase activity"/>
    <property type="evidence" value="ECO:0007669"/>
    <property type="project" value="UniProtKB-EC"/>
</dbReference>
<dbReference type="InterPro" id="IPR000796">
    <property type="entry name" value="Asp_trans"/>
</dbReference>